<comment type="catalytic activity">
    <reaction evidence="10">
        <text>a ribonucleoside 5'-triphosphate + 2 H2O = a ribonucleoside 5'-phosphate + 2 phosphate + 2 H(+)</text>
        <dbReference type="Rhea" id="RHEA:36795"/>
        <dbReference type="ChEBI" id="CHEBI:15377"/>
        <dbReference type="ChEBI" id="CHEBI:15378"/>
        <dbReference type="ChEBI" id="CHEBI:43474"/>
        <dbReference type="ChEBI" id="CHEBI:58043"/>
        <dbReference type="ChEBI" id="CHEBI:61557"/>
        <dbReference type="EC" id="3.6.1.5"/>
    </reaction>
    <physiologicalReaction direction="left-to-right" evidence="10">
        <dbReference type="Rhea" id="RHEA:36796"/>
    </physiologicalReaction>
</comment>
<keyword evidence="3" id="KW-1201">Platelet aggregation inhibiting toxin</keyword>
<dbReference type="InterPro" id="IPR009283">
    <property type="entry name" value="Apyrase"/>
</dbReference>
<dbReference type="SUPFAM" id="SSF101887">
    <property type="entry name" value="Apyrase"/>
    <property type="match status" value="1"/>
</dbReference>
<feature type="region of interest" description="Disordered" evidence="13">
    <location>
        <begin position="1"/>
        <end position="62"/>
    </location>
</feature>
<reference evidence="14" key="1">
    <citation type="submission" date="2020-11" db="EMBL/GenBank/DDBJ databases">
        <authorList>
            <person name="Tran Van P."/>
        </authorList>
    </citation>
    <scope>NUCLEOTIDE SEQUENCE</scope>
</reference>
<evidence type="ECO:0000256" key="10">
    <source>
        <dbReference type="ARBA" id="ARBA00047297"/>
    </source>
</evidence>
<feature type="binding site" evidence="12">
    <location>
        <position position="212"/>
    </location>
    <ligand>
        <name>Ca(2+)</name>
        <dbReference type="ChEBI" id="CHEBI:29108"/>
    </ligand>
</feature>
<keyword evidence="4" id="KW-0800">Toxin</keyword>
<protein>
    <recommendedName>
        <fullName evidence="11">Apyrase</fullName>
        <ecNumber evidence="2">3.6.1.5</ecNumber>
    </recommendedName>
</protein>
<evidence type="ECO:0000256" key="12">
    <source>
        <dbReference type="PIRSR" id="PIRSR609283-1"/>
    </source>
</evidence>
<evidence type="ECO:0000256" key="8">
    <source>
        <dbReference type="ARBA" id="ARBA00023240"/>
    </source>
</evidence>
<gene>
    <name evidence="14" type="ORF">TGEB3V08_LOCUS3767</name>
</gene>
<evidence type="ECO:0000256" key="4">
    <source>
        <dbReference type="ARBA" id="ARBA00022656"/>
    </source>
</evidence>
<feature type="compositionally biased region" description="Basic and acidic residues" evidence="13">
    <location>
        <begin position="14"/>
        <end position="35"/>
    </location>
</feature>
<evidence type="ECO:0000256" key="9">
    <source>
        <dbReference type="ARBA" id="ARBA00025738"/>
    </source>
</evidence>
<evidence type="ECO:0000256" key="5">
    <source>
        <dbReference type="ARBA" id="ARBA00022723"/>
    </source>
</evidence>
<keyword evidence="8" id="KW-1199">Hemostasis impairing toxin</keyword>
<proteinExistence type="inferred from homology"/>
<organism evidence="14">
    <name type="scientific">Timema genevievae</name>
    <name type="common">Walking stick</name>
    <dbReference type="NCBI Taxonomy" id="629358"/>
    <lineage>
        <taxon>Eukaryota</taxon>
        <taxon>Metazoa</taxon>
        <taxon>Ecdysozoa</taxon>
        <taxon>Arthropoda</taxon>
        <taxon>Hexapoda</taxon>
        <taxon>Insecta</taxon>
        <taxon>Pterygota</taxon>
        <taxon>Neoptera</taxon>
        <taxon>Polyneoptera</taxon>
        <taxon>Phasmatodea</taxon>
        <taxon>Timematodea</taxon>
        <taxon>Timematoidea</taxon>
        <taxon>Timematidae</taxon>
        <taxon>Timema</taxon>
    </lineage>
</organism>
<comment type="similarity">
    <text evidence="9">Belongs to the apyrase family.</text>
</comment>
<feature type="binding site" evidence="12">
    <location>
        <position position="439"/>
    </location>
    <ligand>
        <name>Ca(2+)</name>
        <dbReference type="ChEBI" id="CHEBI:29108"/>
    </ligand>
</feature>
<evidence type="ECO:0000256" key="13">
    <source>
        <dbReference type="SAM" id="MobiDB-lite"/>
    </source>
</evidence>
<dbReference type="GO" id="GO:0004050">
    <property type="term" value="F:apyrase activity"/>
    <property type="evidence" value="ECO:0007669"/>
    <property type="project" value="UniProtKB-EC"/>
</dbReference>
<dbReference type="PANTHER" id="PTHR13023:SF3">
    <property type="entry name" value="SOLUBLE CALCIUM-ACTIVATED NUCLEOTIDASE 1"/>
    <property type="match status" value="1"/>
</dbReference>
<dbReference type="InterPro" id="IPR036258">
    <property type="entry name" value="Apyrase_sf"/>
</dbReference>
<feature type="binding site" evidence="12">
    <location>
        <position position="327"/>
    </location>
    <ligand>
        <name>Ca(2+)</name>
        <dbReference type="ChEBI" id="CHEBI:29108"/>
    </ligand>
</feature>
<feature type="binding site" evidence="12">
    <location>
        <position position="211"/>
    </location>
    <ligand>
        <name>Ca(2+)</name>
        <dbReference type="ChEBI" id="CHEBI:29108"/>
    </ligand>
</feature>
<dbReference type="GO" id="GO:0030166">
    <property type="term" value="P:proteoglycan biosynthetic process"/>
    <property type="evidence" value="ECO:0007669"/>
    <property type="project" value="TreeGrafter"/>
</dbReference>
<dbReference type="EMBL" id="OE840225">
    <property type="protein sequence ID" value="CAD7589871.1"/>
    <property type="molecule type" value="Genomic_DNA"/>
</dbReference>
<evidence type="ECO:0000256" key="3">
    <source>
        <dbReference type="ARBA" id="ARBA00022442"/>
    </source>
</evidence>
<evidence type="ECO:0000313" key="14">
    <source>
        <dbReference type="EMBL" id="CAD7589871.1"/>
    </source>
</evidence>
<evidence type="ECO:0000256" key="6">
    <source>
        <dbReference type="ARBA" id="ARBA00022801"/>
    </source>
</evidence>
<sequence>MYHVSFKEGLGQTRHIDQLRKRYERTPQPEDDWQRPRSQVKPARYPDKYLVTHQRARPLQQPLPPLAREDHEQQPVENPQPQEQKPAALIDNTGQQPEALIYNTDQQPATLVDNTVQNITPSTNRGTYNSTYPLTPPVTTKVGMKYRIGIVSDMDHSSKSKTEDFTWISYLFRGYVVWNPVSNSINVFWDDTKPIILKSSLGESGRGMELSEMIVFNGKLYAADDRTGMLFEIDNNGVIPWVVLQDGNGRVAKGFKSEWAAVKQQTLYVGGLGKEWTNHEGEMLNLNPLWVKTVTATGEVNHLNWHDNYLSLRSAIGIEFPGYMSHEAGVWSDVHNRWFFLPRRCSKERYNPDLDEKRSCNVLLNADEDFNNIKVTYVGEITPTHGFSSFRFVPGTSDRIIVALKSVEDAGLTATYIMAFDITGKIILEETKVADFKYEGLEFI</sequence>
<dbReference type="GO" id="GO:0004382">
    <property type="term" value="F:GDP phosphatase activity"/>
    <property type="evidence" value="ECO:0007669"/>
    <property type="project" value="TreeGrafter"/>
</dbReference>
<evidence type="ECO:0000256" key="7">
    <source>
        <dbReference type="ARBA" id="ARBA00022837"/>
    </source>
</evidence>
<evidence type="ECO:0000256" key="2">
    <source>
        <dbReference type="ARBA" id="ARBA00012148"/>
    </source>
</evidence>
<keyword evidence="5 12" id="KW-0479">Metal-binding</keyword>
<evidence type="ECO:0000256" key="1">
    <source>
        <dbReference type="ARBA" id="ARBA00001913"/>
    </source>
</evidence>
<feature type="binding site" evidence="12">
    <location>
        <position position="388"/>
    </location>
    <ligand>
        <name>Ca(2+)</name>
        <dbReference type="ChEBI" id="CHEBI:29108"/>
    </ligand>
</feature>
<dbReference type="PANTHER" id="PTHR13023">
    <property type="entry name" value="APYRASE"/>
    <property type="match status" value="1"/>
</dbReference>
<evidence type="ECO:0000256" key="11">
    <source>
        <dbReference type="ARBA" id="ARBA00074431"/>
    </source>
</evidence>
<accession>A0A7R9PKC6</accession>
<dbReference type="FunFam" id="2.120.10.100:FF:000001">
    <property type="entry name" value="Soluble calcium-activated nucleotidase 1"/>
    <property type="match status" value="1"/>
</dbReference>
<name>A0A7R9PKC6_TIMGE</name>
<dbReference type="Pfam" id="PF06079">
    <property type="entry name" value="Apyrase"/>
    <property type="match status" value="1"/>
</dbReference>
<comment type="cofactor">
    <cofactor evidence="1 12">
        <name>Ca(2+)</name>
        <dbReference type="ChEBI" id="CHEBI:29108"/>
    </cofactor>
</comment>
<dbReference type="GO" id="GO:0090729">
    <property type="term" value="F:toxin activity"/>
    <property type="evidence" value="ECO:0007669"/>
    <property type="project" value="UniProtKB-KW"/>
</dbReference>
<dbReference type="EC" id="3.6.1.5" evidence="2"/>
<feature type="binding site" evidence="12">
    <location>
        <position position="258"/>
    </location>
    <ligand>
        <name>Ca(2+)</name>
        <dbReference type="ChEBI" id="CHEBI:29108"/>
    </ligand>
</feature>
<dbReference type="GO" id="GO:0005509">
    <property type="term" value="F:calcium ion binding"/>
    <property type="evidence" value="ECO:0007669"/>
    <property type="project" value="InterPro"/>
</dbReference>
<dbReference type="Gene3D" id="2.120.10.100">
    <property type="entry name" value="Apyrase"/>
    <property type="match status" value="1"/>
</dbReference>
<keyword evidence="7 12" id="KW-0106">Calcium</keyword>
<dbReference type="AlphaFoldDB" id="A0A7R9PKC6"/>
<dbReference type="GO" id="GO:0045134">
    <property type="term" value="F:UDP phosphatase activity"/>
    <property type="evidence" value="ECO:0007669"/>
    <property type="project" value="TreeGrafter"/>
</dbReference>
<keyword evidence="6" id="KW-0378">Hydrolase</keyword>